<dbReference type="InterPro" id="IPR028098">
    <property type="entry name" value="Glyco_trans_4-like_N"/>
</dbReference>
<dbReference type="SUPFAM" id="SSF53756">
    <property type="entry name" value="UDP-Glycosyltransferase/glycogen phosphorylase"/>
    <property type="match status" value="1"/>
</dbReference>
<dbReference type="EMBL" id="VMGK01000001">
    <property type="protein sequence ID" value="TSC93474.1"/>
    <property type="molecule type" value="Genomic_DNA"/>
</dbReference>
<dbReference type="PANTHER" id="PTHR46401:SF2">
    <property type="entry name" value="GLYCOSYLTRANSFERASE WBBK-RELATED"/>
    <property type="match status" value="1"/>
</dbReference>
<accession>A0A554LKX6</accession>
<evidence type="ECO:0000259" key="3">
    <source>
        <dbReference type="Pfam" id="PF13439"/>
    </source>
</evidence>
<dbReference type="GO" id="GO:0016757">
    <property type="term" value="F:glycosyltransferase activity"/>
    <property type="evidence" value="ECO:0007669"/>
    <property type="project" value="InterPro"/>
</dbReference>
<proteinExistence type="predicted"/>
<feature type="domain" description="Glycosyl transferase family 1" evidence="2">
    <location>
        <begin position="175"/>
        <end position="325"/>
    </location>
</feature>
<dbReference type="AlphaFoldDB" id="A0A554LKX6"/>
<dbReference type="GO" id="GO:0009103">
    <property type="term" value="P:lipopolysaccharide biosynthetic process"/>
    <property type="evidence" value="ECO:0007669"/>
    <property type="project" value="TreeGrafter"/>
</dbReference>
<dbReference type="Gene3D" id="3.40.50.2000">
    <property type="entry name" value="Glycogen Phosphorylase B"/>
    <property type="match status" value="2"/>
</dbReference>
<dbReference type="Pfam" id="PF00534">
    <property type="entry name" value="Glycos_transf_1"/>
    <property type="match status" value="1"/>
</dbReference>
<dbReference type="InterPro" id="IPR001296">
    <property type="entry name" value="Glyco_trans_1"/>
</dbReference>
<protein>
    <submittedName>
        <fullName evidence="4">Group 1 glycosyl transferase</fullName>
    </submittedName>
</protein>
<evidence type="ECO:0000259" key="2">
    <source>
        <dbReference type="Pfam" id="PF00534"/>
    </source>
</evidence>
<dbReference type="FunFam" id="3.40.50.2000:FF:000119">
    <property type="entry name" value="Glycosyl transferase group 1"/>
    <property type="match status" value="1"/>
</dbReference>
<evidence type="ECO:0000256" key="1">
    <source>
        <dbReference type="ARBA" id="ARBA00022679"/>
    </source>
</evidence>
<dbReference type="PANTHER" id="PTHR46401">
    <property type="entry name" value="GLYCOSYLTRANSFERASE WBBK-RELATED"/>
    <property type="match status" value="1"/>
</dbReference>
<reference evidence="4 5" key="1">
    <citation type="submission" date="2017-07" db="EMBL/GenBank/DDBJ databases">
        <title>Mechanisms for carbon and nitrogen cycling indicate functional differentiation within the Candidate Phyla Radiation.</title>
        <authorList>
            <person name="Danczak R.E."/>
            <person name="Johnston M.D."/>
            <person name="Kenah C."/>
            <person name="Slattery M."/>
            <person name="Wrighton K.C."/>
            <person name="Wilkins M.J."/>
        </authorList>
    </citation>
    <scope>NUCLEOTIDE SEQUENCE [LARGE SCALE GENOMIC DNA]</scope>
    <source>
        <strain evidence="4">Licking1014_7</strain>
    </source>
</reference>
<keyword evidence="1 4" id="KW-0808">Transferase</keyword>
<name>A0A554LKX6_9BACT</name>
<gene>
    <name evidence="4" type="ORF">CEN89_11</name>
</gene>
<evidence type="ECO:0000313" key="4">
    <source>
        <dbReference type="EMBL" id="TSC93474.1"/>
    </source>
</evidence>
<dbReference type="Proteomes" id="UP000315689">
    <property type="component" value="Unassembled WGS sequence"/>
</dbReference>
<sequence length="370" mass="42826">MKIGIDIQTTLGQKTGFGFYVENLVAELKKIDRKNEYVYFAPKKESDLSMPGRFYWDQFSISYRARQAKVDIFHQPSFSLPLLFPGKVIATVHDLIAVLFAEHIPFFSRQFFGHWMPFTYHKADHIMCISEHTKKDLVKIIGVPEEKISVVYLAASEDYKPAKSVKMPPARLGITQPYFLHVGTLNPRKNLAFLIDVFFAIARKYPNYQLVFTGKRGWYFEELFEQVKKLGLQKSIIFTDYLTEAEKIQLYQASFGFLFPSIYEGFGLPPLEAMKCGIPVIASNASSIPEVVGDAGILLPPDDKIEWVKAISNLIQRHNLRQTMMIKGFQQAQKFSWRRNASETLEIYEKVYRSNNQKNQKDEKTFKIKW</sequence>
<evidence type="ECO:0000313" key="5">
    <source>
        <dbReference type="Proteomes" id="UP000315689"/>
    </source>
</evidence>
<organism evidence="4 5">
    <name type="scientific">Candidatus Berkelbacteria bacterium Licking1014_7</name>
    <dbReference type="NCBI Taxonomy" id="2017147"/>
    <lineage>
        <taxon>Bacteria</taxon>
        <taxon>Candidatus Berkelbacteria</taxon>
    </lineage>
</organism>
<feature type="domain" description="Glycosyltransferase subfamily 4-like N-terminal" evidence="3">
    <location>
        <begin position="48"/>
        <end position="152"/>
    </location>
</feature>
<dbReference type="Pfam" id="PF13439">
    <property type="entry name" value="Glyco_transf_4"/>
    <property type="match status" value="1"/>
</dbReference>
<dbReference type="CDD" id="cd03809">
    <property type="entry name" value="GT4_MtfB-like"/>
    <property type="match status" value="1"/>
</dbReference>
<comment type="caution">
    <text evidence="4">The sequence shown here is derived from an EMBL/GenBank/DDBJ whole genome shotgun (WGS) entry which is preliminary data.</text>
</comment>